<evidence type="ECO:0000256" key="4">
    <source>
        <dbReference type="PIRNR" id="PIRNR028729"/>
    </source>
</evidence>
<name>A0A2G5C482_AQUCA</name>
<reference evidence="6 7" key="1">
    <citation type="submission" date="2017-09" db="EMBL/GenBank/DDBJ databases">
        <title>WGS assembly of Aquilegia coerulea Goldsmith.</title>
        <authorList>
            <person name="Hodges S."/>
            <person name="Kramer E."/>
            <person name="Nordborg M."/>
            <person name="Tomkins J."/>
            <person name="Borevitz J."/>
            <person name="Derieg N."/>
            <person name="Yan J."/>
            <person name="Mihaltcheva S."/>
            <person name="Hayes R.D."/>
            <person name="Rokhsar D."/>
        </authorList>
    </citation>
    <scope>NUCLEOTIDE SEQUENCE [LARGE SCALE GENOMIC DNA]</scope>
    <source>
        <strain evidence="7">cv. Goldsmith</strain>
    </source>
</reference>
<organism evidence="6 7">
    <name type="scientific">Aquilegia coerulea</name>
    <name type="common">Rocky mountain columbine</name>
    <dbReference type="NCBI Taxonomy" id="218851"/>
    <lineage>
        <taxon>Eukaryota</taxon>
        <taxon>Viridiplantae</taxon>
        <taxon>Streptophyta</taxon>
        <taxon>Embryophyta</taxon>
        <taxon>Tracheophyta</taxon>
        <taxon>Spermatophyta</taxon>
        <taxon>Magnoliopsida</taxon>
        <taxon>Ranunculales</taxon>
        <taxon>Ranunculaceae</taxon>
        <taxon>Thalictroideae</taxon>
        <taxon>Aquilegia</taxon>
    </lineage>
</organism>
<dbReference type="EMBL" id="KZ305116">
    <property type="protein sequence ID" value="PIA26051.1"/>
    <property type="molecule type" value="Genomic_DNA"/>
</dbReference>
<dbReference type="SMART" id="SM00512">
    <property type="entry name" value="Skp1"/>
    <property type="match status" value="1"/>
</dbReference>
<accession>A0A2G5C482</accession>
<evidence type="ECO:0000256" key="2">
    <source>
        <dbReference type="ARBA" id="ARBA00009993"/>
    </source>
</evidence>
<dbReference type="GO" id="GO:0016567">
    <property type="term" value="P:protein ubiquitination"/>
    <property type="evidence" value="ECO:0007669"/>
    <property type="project" value="UniProtKB-UniRule"/>
</dbReference>
<dbReference type="GO" id="GO:0006511">
    <property type="term" value="P:ubiquitin-dependent protein catabolic process"/>
    <property type="evidence" value="ECO:0007669"/>
    <property type="project" value="InterPro"/>
</dbReference>
<protein>
    <recommendedName>
        <fullName evidence="4">SKP1-like protein</fullName>
    </recommendedName>
</protein>
<dbReference type="Proteomes" id="UP000230069">
    <property type="component" value="Unassembled WGS sequence"/>
</dbReference>
<sequence>MAKKVTLRSSDHKTFEVEEAVVFQSQTIKEIIQKPAVPLLAYIPLPNVRADILAKVIEYCKKQVDKSSTKKEDDAVDREDLDAEFFKVDLLTLCDLLCAANQLQIQSLLDQTSQTIADQVRSLGVF</sequence>
<dbReference type="SUPFAM" id="SSF54695">
    <property type="entry name" value="POZ domain"/>
    <property type="match status" value="1"/>
</dbReference>
<feature type="domain" description="SKP1 component POZ" evidence="5">
    <location>
        <begin position="3"/>
        <end position="64"/>
    </location>
</feature>
<keyword evidence="7" id="KW-1185">Reference proteome</keyword>
<dbReference type="InterPro" id="IPR036296">
    <property type="entry name" value="SKP1-like_dim_sf"/>
</dbReference>
<proteinExistence type="inferred from homology"/>
<evidence type="ECO:0000313" key="6">
    <source>
        <dbReference type="EMBL" id="PIA26051.1"/>
    </source>
</evidence>
<dbReference type="SUPFAM" id="SSF81382">
    <property type="entry name" value="Skp1 dimerisation domain-like"/>
    <property type="match status" value="1"/>
</dbReference>
<dbReference type="AlphaFoldDB" id="A0A2G5C482"/>
<keyword evidence="3 4" id="KW-0833">Ubl conjugation pathway</keyword>
<dbReference type="InParanoid" id="A0A2G5C482"/>
<dbReference type="OrthoDB" id="7827685at2759"/>
<comment type="pathway">
    <text evidence="1 4">Protein modification; protein ubiquitination.</text>
</comment>
<gene>
    <name evidence="6" type="ORF">AQUCO_10000015v1</name>
</gene>
<evidence type="ECO:0000259" key="5">
    <source>
        <dbReference type="Pfam" id="PF03931"/>
    </source>
</evidence>
<dbReference type="PANTHER" id="PTHR11165">
    <property type="entry name" value="SKP1"/>
    <property type="match status" value="1"/>
</dbReference>
<comment type="similarity">
    <text evidence="2 4">Belongs to the SKP1 family.</text>
</comment>
<dbReference type="Gene3D" id="3.30.710.10">
    <property type="entry name" value="Potassium Channel Kv1.1, Chain A"/>
    <property type="match status" value="1"/>
</dbReference>
<dbReference type="PIRSF" id="PIRSF028729">
    <property type="entry name" value="E3_ubiquit_lig_SCF_Skp"/>
    <property type="match status" value="1"/>
</dbReference>
<evidence type="ECO:0000256" key="3">
    <source>
        <dbReference type="ARBA" id="ARBA00022786"/>
    </source>
</evidence>
<dbReference type="STRING" id="218851.A0A2G5C482"/>
<dbReference type="InterPro" id="IPR011333">
    <property type="entry name" value="SKP1/BTB/POZ_sf"/>
</dbReference>
<dbReference type="Pfam" id="PF03931">
    <property type="entry name" value="Skp1_POZ"/>
    <property type="match status" value="1"/>
</dbReference>
<dbReference type="InterPro" id="IPR016897">
    <property type="entry name" value="SKP1"/>
</dbReference>
<evidence type="ECO:0000313" key="7">
    <source>
        <dbReference type="Proteomes" id="UP000230069"/>
    </source>
</evidence>
<evidence type="ECO:0000256" key="1">
    <source>
        <dbReference type="ARBA" id="ARBA00004906"/>
    </source>
</evidence>
<dbReference type="UniPathway" id="UPA00143"/>
<comment type="function">
    <text evidence="4">Involved in ubiquitination and subsequent proteasomal degradation of target proteins. Together with CUL1, RBX1 and a F-box protein, it forms a SCF E3 ubiquitin ligase complex. The functional specificity of this complex depends on the type of F-box protein. In the SCF complex, it serves as an adapter that links the F-box protein to CUL1.</text>
</comment>
<dbReference type="InterPro" id="IPR001232">
    <property type="entry name" value="SKP1-like"/>
</dbReference>
<dbReference type="GO" id="GO:0009867">
    <property type="term" value="P:jasmonic acid mediated signaling pathway"/>
    <property type="evidence" value="ECO:0007669"/>
    <property type="project" value="UniProtKB-ARBA"/>
</dbReference>
<dbReference type="InterPro" id="IPR016073">
    <property type="entry name" value="Skp1_comp_POZ"/>
</dbReference>
<comment type="subunit">
    <text evidence="4">Part of a SCF (SKP1-cullin-F-box) protein ligase complex.</text>
</comment>